<dbReference type="Pfam" id="PF13855">
    <property type="entry name" value="LRR_8"/>
    <property type="match status" value="1"/>
</dbReference>
<evidence type="ECO:0000259" key="8">
    <source>
        <dbReference type="PROSITE" id="PS52053"/>
    </source>
</evidence>
<dbReference type="GO" id="GO:0061630">
    <property type="term" value="F:ubiquitin protein ligase activity"/>
    <property type="evidence" value="ECO:0007669"/>
    <property type="project" value="UniProtKB-EC"/>
</dbReference>
<comment type="catalytic activity">
    <reaction evidence="1">
        <text>S-ubiquitinyl-[E2 ubiquitin-conjugating enzyme]-L-cysteine + [acceptor protein]-L-lysine = [E2 ubiquitin-conjugating enzyme]-L-cysteine + N(6)-ubiquitinyl-[acceptor protein]-L-lysine.</text>
        <dbReference type="EC" id="2.3.2.27"/>
    </reaction>
</comment>
<reference evidence="9 10" key="1">
    <citation type="submission" date="2020-02" db="EMBL/GenBank/DDBJ databases">
        <title>Pseudomonas Putida W5 Complete Genome Assembly.</title>
        <authorList>
            <person name="Yuan Z.-C."/>
            <person name="Shaw G.A."/>
            <person name="Cusano A.D."/>
            <person name="Caddey B.J."/>
            <person name="Weselowski B.J."/>
        </authorList>
    </citation>
    <scope>NUCLEOTIDE SEQUENCE [LARGE SCALE GENOMIC DNA]</scope>
    <source>
        <strain evidence="9 10">W5</strain>
    </source>
</reference>
<comment type="PTM">
    <text evidence="6">Ubiquitinated in the presence of host E1 ubiquitin-activating enzyme, E2 ubiquitin-conjugating enzyme and ubiquitin.</text>
</comment>
<dbReference type="InterPro" id="IPR050216">
    <property type="entry name" value="LRR_domain-containing"/>
</dbReference>
<sequence length="1498" mass="164976">MTASISPGFSLQDQLISKQLPTWLRGATSAQLAALNTSLATQMQAQQAVQQLYASVTSLDDFAGPLLEQQLSDLHQVTVDVRKARIHFEVVLPGAVAAVLGKPTRQIFEHSLLQAALHNFTADEAASMPGARLLDPDGAPIALAPAAFAALCRALDLGKRYQQYLAQQLKAPGQAVDHLIEQGYRSTLEAELRLADLKGEIARGTLSGFLPIISPSTIQDATGRDASEEVRLVARSWRVLGKEVRGAMAFEVRRSGRSDAPLEGVVCWIPGDEQGAVTWYENWQSLFATLGKLFRLPGYAEFFQRFIGERDRIAFSRALGKASTSRAAYEAVELDGRPGPQVAEPFQHMCKVQIDTLFENALELAPPTADKDSMERDLRLHFYVDAGLSALGLASLLVPWLGLPLLAVAAYEVMDGVYEGWADWQLGDRQAALEHLLGVAESVALVGVGVGVGVAGQRLLKSASVVKQLIPVPINESQLRLIHPELPGYDVLDDSLSVGERRGEPGQEYLRTAGGTYRVTQDPLTQALSIQHPTRSSAYSPSLIHNGAGGWRHEFEAPQQWQGESLLFRRLSSELDEVPHEALHDVLLATGFDEARLRWLHLENMPAPARLLDALQRQQLHQQEPALQGQAFETRLRQQSDEPTPAQRVLMNAFPGLTGRGAGEIVGRADPNVVQSMIERQKVPMALAGEARWFLRDSRVDRACAGLRQTAAVNADTERLAIGLLADAAPWPQGVRLELHDSEGRVVARAGADSARQVRVIVREGATYRSFDSTGSLLTNDALGDTLYKALLVQMDGQQKGGLQGAGQSPAQLADWLSQRAFSQRDIAAQLIGLPPLPRGLKPPVKQGDGRLGYPLSGGTHNQLAGEDLPSQIEGDEAHPGSLEQGLRQLFPTRDEATLQGYLRALGGHQAHDPWPAYRELVIQVRALRRSLSLWRGLDEQRSRVAQEIFEAWQPELSGETPAFALDLDGQTPGGLPDLPDAVGWSRLTRLTLRNIDLAQFDARLASRLGGVRHLSLIDSGITTVPDWLLTLDQLRELSLRNNRLSSLPEALSRLSRLTQLDLAHNQLTTVPEVLGRLSQIRVLNLENNRIVVDALGRTRLARLYRLQVLVLSHNPPSDLRSLPNNVALERVSLRFAGLTEFPVALFRQHPAMHLTLEGNQIAELSDEAVRAVRRHGAQINLDYNPLSEGTLARMAAPEAGLPVPQIRQRTYAIGGPAEGGIWLNGLQGDALAQRQAQWQRLVAEPDALPLRDFLNDLARSREFFRHPERIRARVWALLDACELDEQLRQVVFAEADTGPTCADQRLLLLNMLEIRVMVTQRLAGVAASESQAAYLEIGRGLYRLDQVNRVAFEHLRRLEEQGVEHDDVEVIMAYRQDLAEPLALPMQADQMHYRQVAQVSAADIQSALTQVLAGEDVESLSESLMSRDFWQAYLWAQYPQQFNALDEEFAGRMDALADQDDADFAQQAGALAAERNARLSQLFLTLTRAAYQRGMPH</sequence>
<feature type="active site" description="Glycyl thioester intermediate" evidence="6">
    <location>
        <position position="1302"/>
    </location>
</feature>
<feature type="domain" description="NEL" evidence="8">
    <location>
        <begin position="1215"/>
        <end position="1498"/>
    </location>
</feature>
<keyword evidence="6" id="KW-0833">Ubl conjugation pathway</keyword>
<dbReference type="PANTHER" id="PTHR48051">
    <property type="match status" value="1"/>
</dbReference>
<evidence type="ECO:0000256" key="6">
    <source>
        <dbReference type="PROSITE-ProRule" id="PRU01398"/>
    </source>
</evidence>
<keyword evidence="6" id="KW-0832">Ubl conjugation</keyword>
<dbReference type="EMBL" id="CP026115">
    <property type="protein sequence ID" value="QHG64404.2"/>
    <property type="molecule type" value="Genomic_DNA"/>
</dbReference>
<dbReference type="Pfam" id="PF14496">
    <property type="entry name" value="NEL"/>
    <property type="match status" value="1"/>
</dbReference>
<name>A0A6I6XKN5_PSEPU</name>
<keyword evidence="6" id="KW-0808">Transferase</keyword>
<organism evidence="9 10">
    <name type="scientific">Pseudomonas putida</name>
    <name type="common">Arthrobacter siderocapsulatus</name>
    <dbReference type="NCBI Taxonomy" id="303"/>
    <lineage>
        <taxon>Bacteria</taxon>
        <taxon>Pseudomonadati</taxon>
        <taxon>Pseudomonadota</taxon>
        <taxon>Gammaproteobacteria</taxon>
        <taxon>Pseudomonadales</taxon>
        <taxon>Pseudomonadaceae</taxon>
        <taxon>Pseudomonas</taxon>
    </lineage>
</organism>
<evidence type="ECO:0000256" key="7">
    <source>
        <dbReference type="SAM" id="MobiDB-lite"/>
    </source>
</evidence>
<accession>A0A6I6XKN5</accession>
<dbReference type="GO" id="GO:0016567">
    <property type="term" value="P:protein ubiquitination"/>
    <property type="evidence" value="ECO:0007669"/>
    <property type="project" value="InterPro"/>
</dbReference>
<dbReference type="SUPFAM" id="SSF52058">
    <property type="entry name" value="L domain-like"/>
    <property type="match status" value="1"/>
</dbReference>
<proteinExistence type="inferred from homology"/>
<keyword evidence="6" id="KW-1035">Host cytoplasm</keyword>
<keyword evidence="4" id="KW-0677">Repeat</keyword>
<dbReference type="PROSITE" id="PS52053">
    <property type="entry name" value="NEL"/>
    <property type="match status" value="1"/>
</dbReference>
<dbReference type="Gene3D" id="3.80.10.10">
    <property type="entry name" value="Ribonuclease Inhibitor"/>
    <property type="match status" value="1"/>
</dbReference>
<evidence type="ECO:0000256" key="4">
    <source>
        <dbReference type="ARBA" id="ARBA00022737"/>
    </source>
</evidence>
<keyword evidence="5" id="KW-0843">Virulence</keyword>
<feature type="region of interest" description="Disordered" evidence="7">
    <location>
        <begin position="846"/>
        <end position="867"/>
    </location>
</feature>
<dbReference type="EC" id="2.3.2.27" evidence="2"/>
<evidence type="ECO:0000313" key="9">
    <source>
        <dbReference type="EMBL" id="QHG64404.2"/>
    </source>
</evidence>
<comment type="similarity">
    <text evidence="6">Belongs to the LRR-containing bacterial E3 ligase family.</text>
</comment>
<keyword evidence="6" id="KW-0964">Secreted</keyword>
<gene>
    <name evidence="9" type="ORF">C2H86_08275</name>
</gene>
<dbReference type="PANTHER" id="PTHR48051:SF46">
    <property type="entry name" value="LEUCINE RICH REPEAT-CONTAINING DOMAIN PROTEIN"/>
    <property type="match status" value="1"/>
</dbReference>
<evidence type="ECO:0000256" key="5">
    <source>
        <dbReference type="ARBA" id="ARBA00023026"/>
    </source>
</evidence>
<dbReference type="SMART" id="SM00369">
    <property type="entry name" value="LRR_TYP"/>
    <property type="match status" value="3"/>
</dbReference>
<dbReference type="InterPro" id="IPR046673">
    <property type="entry name" value="ToxA_N"/>
</dbReference>
<dbReference type="InterPro" id="IPR032675">
    <property type="entry name" value="LRR_dom_sf"/>
</dbReference>
<dbReference type="GO" id="GO:0005576">
    <property type="term" value="C:extracellular region"/>
    <property type="evidence" value="ECO:0007669"/>
    <property type="project" value="UniProtKB-UniRule"/>
</dbReference>
<evidence type="ECO:0000256" key="2">
    <source>
        <dbReference type="ARBA" id="ARBA00012483"/>
    </source>
</evidence>
<evidence type="ECO:0000313" key="10">
    <source>
        <dbReference type="Proteomes" id="UP000464480"/>
    </source>
</evidence>
<dbReference type="GO" id="GO:0005737">
    <property type="term" value="C:cytoplasm"/>
    <property type="evidence" value="ECO:0007669"/>
    <property type="project" value="TreeGrafter"/>
</dbReference>
<dbReference type="SMART" id="SM00364">
    <property type="entry name" value="LRR_BAC"/>
    <property type="match status" value="2"/>
</dbReference>
<protein>
    <recommendedName>
        <fullName evidence="2">RING-type E3 ubiquitin transferase</fullName>
        <ecNumber evidence="2">2.3.2.27</ecNumber>
    </recommendedName>
</protein>
<dbReference type="Gene3D" id="1.20.58.360">
    <property type="entry name" value="Shigella T3SS effector IpaH defines"/>
    <property type="match status" value="1"/>
</dbReference>
<dbReference type="Proteomes" id="UP000464480">
    <property type="component" value="Chromosome"/>
</dbReference>
<evidence type="ECO:0000256" key="3">
    <source>
        <dbReference type="ARBA" id="ARBA00022614"/>
    </source>
</evidence>
<dbReference type="Pfam" id="PF20178">
    <property type="entry name" value="ToxA_N"/>
    <property type="match status" value="1"/>
</dbReference>
<keyword evidence="3" id="KW-0433">Leucine-rich repeat</keyword>
<dbReference type="PROSITE" id="PS51450">
    <property type="entry name" value="LRR"/>
    <property type="match status" value="2"/>
</dbReference>
<evidence type="ECO:0000256" key="1">
    <source>
        <dbReference type="ARBA" id="ARBA00000900"/>
    </source>
</evidence>
<dbReference type="RefSeq" id="WP_159409793.1">
    <property type="nucleotide sequence ID" value="NZ_CP026115.2"/>
</dbReference>
<dbReference type="InterPro" id="IPR001611">
    <property type="entry name" value="Leu-rich_rpt"/>
</dbReference>
<dbReference type="InterPro" id="IPR003591">
    <property type="entry name" value="Leu-rich_rpt_typical-subtyp"/>
</dbReference>
<dbReference type="InterPro" id="IPR029487">
    <property type="entry name" value="NEL_dom"/>
</dbReference>